<accession>A0A9J5YUN5</accession>
<evidence type="ECO:0000313" key="2">
    <source>
        <dbReference type="Proteomes" id="UP000824120"/>
    </source>
</evidence>
<protein>
    <submittedName>
        <fullName evidence="1">Uncharacterized protein</fullName>
    </submittedName>
</protein>
<reference evidence="1 2" key="1">
    <citation type="submission" date="2020-09" db="EMBL/GenBank/DDBJ databases">
        <title>De no assembly of potato wild relative species, Solanum commersonii.</title>
        <authorList>
            <person name="Cho K."/>
        </authorList>
    </citation>
    <scope>NUCLEOTIDE SEQUENCE [LARGE SCALE GENOMIC DNA]</scope>
    <source>
        <strain evidence="1">LZ3.2</strain>
        <tissue evidence="1">Leaf</tissue>
    </source>
</reference>
<dbReference type="AlphaFoldDB" id="A0A9J5YUN5"/>
<name>A0A9J5YUN5_SOLCO</name>
<keyword evidence="2" id="KW-1185">Reference proteome</keyword>
<evidence type="ECO:0000313" key="1">
    <source>
        <dbReference type="EMBL" id="KAG5603488.1"/>
    </source>
</evidence>
<sequence>MVYHLEVSGFKFQQRTLVISGGGGRYFVELVEVGRLRIVYIDISPSPATIKRALCACDHKDGLLEQPCEARP</sequence>
<comment type="caution">
    <text evidence="1">The sequence shown here is derived from an EMBL/GenBank/DDBJ whole genome shotgun (WGS) entry which is preliminary data.</text>
</comment>
<organism evidence="1 2">
    <name type="scientific">Solanum commersonii</name>
    <name type="common">Commerson's wild potato</name>
    <name type="synonym">Commerson's nightshade</name>
    <dbReference type="NCBI Taxonomy" id="4109"/>
    <lineage>
        <taxon>Eukaryota</taxon>
        <taxon>Viridiplantae</taxon>
        <taxon>Streptophyta</taxon>
        <taxon>Embryophyta</taxon>
        <taxon>Tracheophyta</taxon>
        <taxon>Spermatophyta</taxon>
        <taxon>Magnoliopsida</taxon>
        <taxon>eudicotyledons</taxon>
        <taxon>Gunneridae</taxon>
        <taxon>Pentapetalae</taxon>
        <taxon>asterids</taxon>
        <taxon>lamiids</taxon>
        <taxon>Solanales</taxon>
        <taxon>Solanaceae</taxon>
        <taxon>Solanoideae</taxon>
        <taxon>Solaneae</taxon>
        <taxon>Solanum</taxon>
    </lineage>
</organism>
<proteinExistence type="predicted"/>
<dbReference type="EMBL" id="JACXVP010000005">
    <property type="protein sequence ID" value="KAG5603488.1"/>
    <property type="molecule type" value="Genomic_DNA"/>
</dbReference>
<dbReference type="Proteomes" id="UP000824120">
    <property type="component" value="Chromosome 5"/>
</dbReference>
<gene>
    <name evidence="1" type="ORF">H5410_024980</name>
</gene>